<dbReference type="InterPro" id="IPR050754">
    <property type="entry name" value="FKBP4/5/8-like"/>
</dbReference>
<dbReference type="SUPFAM" id="SSF48452">
    <property type="entry name" value="TPR-like"/>
    <property type="match status" value="1"/>
</dbReference>
<dbReference type="PANTHER" id="PTHR46512">
    <property type="entry name" value="PEPTIDYLPROLYL ISOMERASE"/>
    <property type="match status" value="1"/>
</dbReference>
<feature type="compositionally biased region" description="Basic and acidic residues" evidence="2">
    <location>
        <begin position="452"/>
        <end position="464"/>
    </location>
</feature>
<dbReference type="EMBL" id="CAJPDR010000160">
    <property type="protein sequence ID" value="CAF9922819.1"/>
    <property type="molecule type" value="Genomic_DNA"/>
</dbReference>
<name>A0A8H3FDY9_9LECA</name>
<reference evidence="3" key="1">
    <citation type="submission" date="2021-03" db="EMBL/GenBank/DDBJ databases">
        <authorList>
            <person name="Tagirdzhanova G."/>
        </authorList>
    </citation>
    <scope>NUCLEOTIDE SEQUENCE</scope>
</reference>
<evidence type="ECO:0000256" key="2">
    <source>
        <dbReference type="SAM" id="MobiDB-lite"/>
    </source>
</evidence>
<accession>A0A8H3FDY9</accession>
<comment type="caution">
    <text evidence="3">The sequence shown here is derived from an EMBL/GenBank/DDBJ whole genome shotgun (WGS) entry which is preliminary data.</text>
</comment>
<evidence type="ECO:0000256" key="1">
    <source>
        <dbReference type="PROSITE-ProRule" id="PRU00339"/>
    </source>
</evidence>
<feature type="repeat" description="TPR" evidence="1">
    <location>
        <begin position="617"/>
        <end position="650"/>
    </location>
</feature>
<sequence length="699" mass="80128">MSYSDSIFVATDINVGQGSHFMRLPTEIRDMIYRHLLVAKYTMTEPNMTSKEYDCNRCNIQDGPDQTYHFDTAILGTNRKINEEARDVCRRENDFVCLTSLRPSRLGYEVEEQGVQMIAKGSKARDFWNISMTLILDPAALRGWPPGGPRYRGPNRWLDAFEDGRPWRYIFCSDELPEFCRLLLKMSMDDEDILRKTTLYLDINPAIGNGQAIDIDSNPAGLSRMERLLGPLRQLHSLGAAQIQGPLSGHYKGEVIKSICKECPTAMDIINKTMVSLNQADDQASKGQLVQANQGYKKALSFLRSCCWRYDEREFVMKSGPFPRLEAEQSIKNFVVRLQARIAAVYLESGKLRMARVYTERALDPRRPYDDRHNKEYCLDIEPWEGVAYAEVLHVAAKISYRHGGVYQATADLQDAGQLVPLTEEQEFRLEAWQNHSDSLRDRYTKRIEARRLQSQKQEEKTEGIDTPDQNSLVPGKRRLTLLFTGMFLVACNWKNKGDRLLRSGGSDLAASKYKTALSKIDSIIQKRKLIFTIKSGAFEGYSSGDAINAVKFKLQAGVAAAHLMSHKYRDVGESADAALACVQEYHDSTPRFHKEGRPKLWYDWWYWREDQKLDYVKIYYCKALALKHLGDTVRAMEHMEKALGFDPGDSTVLAQLELLRQKRAREEDADRRARARKLNSIQDLLRKKQRNRKGKARA</sequence>
<feature type="compositionally biased region" description="Basic residues" evidence="2">
    <location>
        <begin position="688"/>
        <end position="699"/>
    </location>
</feature>
<feature type="region of interest" description="Disordered" evidence="2">
    <location>
        <begin position="666"/>
        <end position="699"/>
    </location>
</feature>
<dbReference type="AlphaFoldDB" id="A0A8H3FDY9"/>
<dbReference type="Proteomes" id="UP000664203">
    <property type="component" value="Unassembled WGS sequence"/>
</dbReference>
<dbReference type="InterPro" id="IPR011990">
    <property type="entry name" value="TPR-like_helical_dom_sf"/>
</dbReference>
<keyword evidence="1" id="KW-0802">TPR repeat</keyword>
<organism evidence="3 4">
    <name type="scientific">Alectoria fallacina</name>
    <dbReference type="NCBI Taxonomy" id="1903189"/>
    <lineage>
        <taxon>Eukaryota</taxon>
        <taxon>Fungi</taxon>
        <taxon>Dikarya</taxon>
        <taxon>Ascomycota</taxon>
        <taxon>Pezizomycotina</taxon>
        <taxon>Lecanoromycetes</taxon>
        <taxon>OSLEUM clade</taxon>
        <taxon>Lecanoromycetidae</taxon>
        <taxon>Lecanorales</taxon>
        <taxon>Lecanorineae</taxon>
        <taxon>Parmeliaceae</taxon>
        <taxon>Alectoria</taxon>
    </lineage>
</organism>
<dbReference type="Gene3D" id="1.25.40.10">
    <property type="entry name" value="Tetratricopeptide repeat domain"/>
    <property type="match status" value="2"/>
</dbReference>
<dbReference type="SMART" id="SM00028">
    <property type="entry name" value="TPR"/>
    <property type="match status" value="2"/>
</dbReference>
<dbReference type="PROSITE" id="PS50005">
    <property type="entry name" value="TPR"/>
    <property type="match status" value="1"/>
</dbReference>
<gene>
    <name evidence="3" type="ORF">ALECFALPRED_002234</name>
</gene>
<dbReference type="InterPro" id="IPR019734">
    <property type="entry name" value="TPR_rpt"/>
</dbReference>
<proteinExistence type="predicted"/>
<evidence type="ECO:0000313" key="4">
    <source>
        <dbReference type="Proteomes" id="UP000664203"/>
    </source>
</evidence>
<keyword evidence="4" id="KW-1185">Reference proteome</keyword>
<feature type="region of interest" description="Disordered" evidence="2">
    <location>
        <begin position="452"/>
        <end position="471"/>
    </location>
</feature>
<evidence type="ECO:0000313" key="3">
    <source>
        <dbReference type="EMBL" id="CAF9922819.1"/>
    </source>
</evidence>
<dbReference type="OrthoDB" id="5326662at2759"/>
<protein>
    <submittedName>
        <fullName evidence="3">Uncharacterized protein</fullName>
    </submittedName>
</protein>